<keyword evidence="3" id="KW-1185">Reference proteome</keyword>
<evidence type="ECO:0000313" key="2">
    <source>
        <dbReference type="EMBL" id="CDI76753.1"/>
    </source>
</evidence>
<sequence length="163" mass="16946">MFCSNPLKEKVADLLQRRPQLWMSRPINPSLPPVSTAPGSEIEGLVAAVGSGSGSGSLLLKVNLGDPRIVALADSTEAAAVLKRQPKVGDVLRLFVKGRRPRTRCLLVSVLPPNSSSSSSSNSGGSSSSSGCSNSSGGSTDSGGSGVGEEVWVDRHFFLRVLR</sequence>
<organism evidence="2 3">
    <name type="scientific">Eimeria acervulina</name>
    <name type="common">Coccidian parasite</name>
    <dbReference type="NCBI Taxonomy" id="5801"/>
    <lineage>
        <taxon>Eukaryota</taxon>
        <taxon>Sar</taxon>
        <taxon>Alveolata</taxon>
        <taxon>Apicomplexa</taxon>
        <taxon>Conoidasida</taxon>
        <taxon>Coccidia</taxon>
        <taxon>Eucoccidiorida</taxon>
        <taxon>Eimeriorina</taxon>
        <taxon>Eimeriidae</taxon>
        <taxon>Eimeria</taxon>
    </lineage>
</organism>
<gene>
    <name evidence="2" type="ORF">EAH_00058250</name>
</gene>
<evidence type="ECO:0000256" key="1">
    <source>
        <dbReference type="SAM" id="MobiDB-lite"/>
    </source>
</evidence>
<dbReference type="RefSeq" id="XP_013252761.1">
    <property type="nucleotide sequence ID" value="XM_013397307.1"/>
</dbReference>
<protein>
    <submittedName>
        <fullName evidence="2">Uncharacterized protein</fullName>
    </submittedName>
</protein>
<dbReference type="OrthoDB" id="10639378at2759"/>
<dbReference type="AlphaFoldDB" id="U6GBN6"/>
<accession>U6GBN6</accession>
<dbReference type="EMBL" id="HG670453">
    <property type="protein sequence ID" value="CDI76753.1"/>
    <property type="molecule type" value="Genomic_DNA"/>
</dbReference>
<reference evidence="2" key="1">
    <citation type="submission" date="2013-10" db="EMBL/GenBank/DDBJ databases">
        <title>Genomic analysis of the causative agents of coccidiosis in chickens.</title>
        <authorList>
            <person name="Reid A.J."/>
            <person name="Blake D."/>
            <person name="Billington K."/>
            <person name="Browne H."/>
            <person name="Dunn M."/>
            <person name="Hung S."/>
            <person name="Kawahara F."/>
            <person name="Miranda-Saavedra D."/>
            <person name="Mourier T."/>
            <person name="Nagra H."/>
            <person name="Otto T.D."/>
            <person name="Rawlings N."/>
            <person name="Sanchez A."/>
            <person name="Sanders M."/>
            <person name="Subramaniam C."/>
            <person name="Tay Y."/>
            <person name="Dear P."/>
            <person name="Doerig C."/>
            <person name="Gruber A."/>
            <person name="Parkinson J."/>
            <person name="Shirley M."/>
            <person name="Wan K.L."/>
            <person name="Berriman M."/>
            <person name="Tomley F."/>
            <person name="Pain A."/>
        </authorList>
    </citation>
    <scope>NUCLEOTIDE SEQUENCE</scope>
    <source>
        <strain evidence="2">Houghton</strain>
    </source>
</reference>
<proteinExistence type="predicted"/>
<dbReference type="VEuPathDB" id="ToxoDB:EAH_00058250"/>
<dbReference type="Proteomes" id="UP000018050">
    <property type="component" value="Unassembled WGS sequence"/>
</dbReference>
<reference evidence="2" key="2">
    <citation type="submission" date="2013-10" db="EMBL/GenBank/DDBJ databases">
        <authorList>
            <person name="Aslett M."/>
        </authorList>
    </citation>
    <scope>NUCLEOTIDE SEQUENCE</scope>
    <source>
        <strain evidence="2">Houghton</strain>
    </source>
</reference>
<feature type="compositionally biased region" description="Low complexity" evidence="1">
    <location>
        <begin position="114"/>
        <end position="139"/>
    </location>
</feature>
<name>U6GBN6_EIMAC</name>
<dbReference type="GeneID" id="25273895"/>
<evidence type="ECO:0000313" key="3">
    <source>
        <dbReference type="Proteomes" id="UP000018050"/>
    </source>
</evidence>
<feature type="region of interest" description="Disordered" evidence="1">
    <location>
        <begin position="110"/>
        <end position="147"/>
    </location>
</feature>